<gene>
    <name evidence="10" type="ORF">HNR70_000661</name>
</gene>
<keyword evidence="11" id="KW-1185">Reference proteome</keyword>
<dbReference type="SUPFAM" id="SSF49879">
    <property type="entry name" value="SMAD/FHA domain"/>
    <property type="match status" value="1"/>
</dbReference>
<dbReference type="InterPro" id="IPR000253">
    <property type="entry name" value="FHA_dom"/>
</dbReference>
<reference evidence="10 11" key="1">
    <citation type="submission" date="2020-08" db="EMBL/GenBank/DDBJ databases">
        <title>Sequencing the genomes of 1000 actinobacteria strains.</title>
        <authorList>
            <person name="Klenk H.-P."/>
        </authorList>
    </citation>
    <scope>NUCLEOTIDE SEQUENCE [LARGE SCALE GENOMIC DNA]</scope>
    <source>
        <strain evidence="10 11">DSM 28796</strain>
    </source>
</reference>
<sequence>MSQTRYCSTCGALLPEGAAICGECGARYQASPYEKRATEAPGAWSQAPRPRSRDLGAQGQRAEEADEGIELISPESLTPKEPGATALRSEDQYDRMMVTQAPMHQPGPTPGMPGGPGSPAPAPAEPSAASSQAPATGAAMEPPLDGCAPATPLKRFLAALVDSVIASLVMVPFVIGLTLILSQLNDPQSPPGLLPQILIGVGAALPAAYHVLMIWLVGAKGFTLGKLILGLRVTRGSQGGQLGFVRALGRWFLYGLIPLIMALSIFLDPKKHLRGFHDRAVDSVVVDVKAGRDPLKPRPDDFERAGAEHYLGASSVPVAAHQNLLATPGAAWSGQQTSGQDAAAQPSAGSAAEQIAPSPYAPPAPSGPSASADPFSAASATDAPAPASSDGTGWASSDGTGWGSPSVSSASSAQTSDQFGAADGGWAPPSTDPVPAAPEEQAPSWGQPAPEQQSWYQPAPQEQQWGQPAPEQQWGQPAPQEQSWDQLAPQEQQWNQPAQEQQWNQPAPHDSAPAAWGPPPVTPEQQVSEQQAPQEPVGSPWTGGPTSEITGDAWDGGADPADDAVDEQTRMSAPADLGDLEATRISPMRLPAVKKTRLTADDGTERIVEKAVVIGRNPSSQDGEVLFVLKDDSRSVSKTHLRLDGTGDEVTVTDLGSTNGSTILREDGSRENLVPGAPTVLPTGAQLTLGDRTLSVEREQ</sequence>
<feature type="region of interest" description="Disordered" evidence="7">
    <location>
        <begin position="32"/>
        <end position="68"/>
    </location>
</feature>
<evidence type="ECO:0000256" key="4">
    <source>
        <dbReference type="ARBA" id="ARBA00022692"/>
    </source>
</evidence>
<proteinExistence type="predicted"/>
<name>A0A841ACL4_9MICO</name>
<feature type="transmembrane region" description="Helical" evidence="8">
    <location>
        <begin position="193"/>
        <end position="217"/>
    </location>
</feature>
<feature type="compositionally biased region" description="Low complexity" evidence="7">
    <location>
        <begin position="367"/>
        <end position="390"/>
    </location>
</feature>
<evidence type="ECO:0000256" key="7">
    <source>
        <dbReference type="SAM" id="MobiDB-lite"/>
    </source>
</evidence>
<feature type="domain" description="FHA" evidence="9">
    <location>
        <begin position="612"/>
        <end position="663"/>
    </location>
</feature>
<dbReference type="InterPro" id="IPR051791">
    <property type="entry name" value="Pra-immunoreactive"/>
</dbReference>
<feature type="compositionally biased region" description="Polar residues" evidence="7">
    <location>
        <begin position="523"/>
        <end position="533"/>
    </location>
</feature>
<feature type="compositionally biased region" description="Low complexity" evidence="7">
    <location>
        <begin position="404"/>
        <end position="416"/>
    </location>
</feature>
<evidence type="ECO:0000256" key="3">
    <source>
        <dbReference type="ARBA" id="ARBA00022553"/>
    </source>
</evidence>
<feature type="region of interest" description="Disordered" evidence="7">
    <location>
        <begin position="652"/>
        <end position="684"/>
    </location>
</feature>
<feature type="compositionally biased region" description="Pro residues" evidence="7">
    <location>
        <begin position="105"/>
        <end position="124"/>
    </location>
</feature>
<feature type="compositionally biased region" description="Low complexity" evidence="7">
    <location>
        <begin position="489"/>
        <end position="508"/>
    </location>
</feature>
<dbReference type="Pfam" id="PF06271">
    <property type="entry name" value="RDD"/>
    <property type="match status" value="1"/>
</dbReference>
<dbReference type="InterPro" id="IPR008984">
    <property type="entry name" value="SMAD_FHA_dom_sf"/>
</dbReference>
<evidence type="ECO:0000256" key="8">
    <source>
        <dbReference type="SAM" id="Phobius"/>
    </source>
</evidence>
<comment type="subcellular location">
    <subcellularLocation>
        <location evidence="1">Cell membrane</location>
        <topology evidence="1">Multi-pass membrane protein</topology>
    </subcellularLocation>
</comment>
<evidence type="ECO:0000259" key="9">
    <source>
        <dbReference type="PROSITE" id="PS50006"/>
    </source>
</evidence>
<feature type="compositionally biased region" description="Polar residues" evidence="7">
    <location>
        <begin position="473"/>
        <end position="485"/>
    </location>
</feature>
<dbReference type="Gene3D" id="2.60.200.20">
    <property type="match status" value="1"/>
</dbReference>
<feature type="compositionally biased region" description="Low complexity" evidence="7">
    <location>
        <begin position="125"/>
        <end position="140"/>
    </location>
</feature>
<dbReference type="RefSeq" id="WP_184324406.1">
    <property type="nucleotide sequence ID" value="NZ_JACHLZ010000001.1"/>
</dbReference>
<dbReference type="CDD" id="cd00060">
    <property type="entry name" value="FHA"/>
    <property type="match status" value="1"/>
</dbReference>
<keyword evidence="2" id="KW-1003">Cell membrane</keyword>
<evidence type="ECO:0000256" key="2">
    <source>
        <dbReference type="ARBA" id="ARBA00022475"/>
    </source>
</evidence>
<dbReference type="Proteomes" id="UP000588158">
    <property type="component" value="Unassembled WGS sequence"/>
</dbReference>
<evidence type="ECO:0000256" key="6">
    <source>
        <dbReference type="ARBA" id="ARBA00023136"/>
    </source>
</evidence>
<dbReference type="PROSITE" id="PS50006">
    <property type="entry name" value="FHA_DOMAIN"/>
    <property type="match status" value="1"/>
</dbReference>
<accession>A0A841ACL4</accession>
<organism evidence="10 11">
    <name type="scientific">Brachybacterium aquaticum</name>
    <dbReference type="NCBI Taxonomy" id="1432564"/>
    <lineage>
        <taxon>Bacteria</taxon>
        <taxon>Bacillati</taxon>
        <taxon>Actinomycetota</taxon>
        <taxon>Actinomycetes</taxon>
        <taxon>Micrococcales</taxon>
        <taxon>Dermabacteraceae</taxon>
        <taxon>Brachybacterium</taxon>
    </lineage>
</organism>
<dbReference type="AlphaFoldDB" id="A0A841ACL4"/>
<protein>
    <submittedName>
        <fullName evidence="10">Putative RDD family membrane protein YckC</fullName>
    </submittedName>
</protein>
<dbReference type="Pfam" id="PF00498">
    <property type="entry name" value="FHA"/>
    <property type="match status" value="1"/>
</dbReference>
<keyword evidence="5 8" id="KW-1133">Transmembrane helix</keyword>
<dbReference type="EMBL" id="JACHLZ010000001">
    <property type="protein sequence ID" value="MBB5830848.1"/>
    <property type="molecule type" value="Genomic_DNA"/>
</dbReference>
<feature type="region of interest" description="Disordered" evidence="7">
    <location>
        <begin position="101"/>
        <end position="143"/>
    </location>
</feature>
<feature type="compositionally biased region" description="Polar residues" evidence="7">
    <location>
        <begin position="450"/>
        <end position="466"/>
    </location>
</feature>
<keyword evidence="3" id="KW-0597">Phosphoprotein</keyword>
<dbReference type="PANTHER" id="PTHR36115:SF6">
    <property type="entry name" value="PROLINE-RICH ANTIGEN HOMOLOG"/>
    <property type="match status" value="1"/>
</dbReference>
<feature type="transmembrane region" description="Helical" evidence="8">
    <location>
        <begin position="251"/>
        <end position="267"/>
    </location>
</feature>
<keyword evidence="4 8" id="KW-0812">Transmembrane</keyword>
<evidence type="ECO:0000313" key="11">
    <source>
        <dbReference type="Proteomes" id="UP000588158"/>
    </source>
</evidence>
<evidence type="ECO:0000256" key="5">
    <source>
        <dbReference type="ARBA" id="ARBA00022989"/>
    </source>
</evidence>
<comment type="caution">
    <text evidence="10">The sequence shown here is derived from an EMBL/GenBank/DDBJ whole genome shotgun (WGS) entry which is preliminary data.</text>
</comment>
<feature type="transmembrane region" description="Helical" evidence="8">
    <location>
        <begin position="156"/>
        <end position="181"/>
    </location>
</feature>
<dbReference type="GO" id="GO:0005886">
    <property type="term" value="C:plasma membrane"/>
    <property type="evidence" value="ECO:0007669"/>
    <property type="project" value="UniProtKB-SubCell"/>
</dbReference>
<keyword evidence="6 8" id="KW-0472">Membrane</keyword>
<feature type="region of interest" description="Disordered" evidence="7">
    <location>
        <begin position="331"/>
        <end position="583"/>
    </location>
</feature>
<evidence type="ECO:0000256" key="1">
    <source>
        <dbReference type="ARBA" id="ARBA00004651"/>
    </source>
</evidence>
<feature type="compositionally biased region" description="Low complexity" evidence="7">
    <location>
        <begin position="338"/>
        <end position="358"/>
    </location>
</feature>
<dbReference type="PANTHER" id="PTHR36115">
    <property type="entry name" value="PROLINE-RICH ANTIGEN HOMOLOG-RELATED"/>
    <property type="match status" value="1"/>
</dbReference>
<evidence type="ECO:0000313" key="10">
    <source>
        <dbReference type="EMBL" id="MBB5830848.1"/>
    </source>
</evidence>
<dbReference type="InterPro" id="IPR010432">
    <property type="entry name" value="RDD"/>
</dbReference>
<dbReference type="SMART" id="SM00240">
    <property type="entry name" value="FHA"/>
    <property type="match status" value="1"/>
</dbReference>